<evidence type="ECO:0000313" key="1">
    <source>
        <dbReference type="EMBL" id="RNA29918.1"/>
    </source>
</evidence>
<name>A0A3M7S2R0_BRAPC</name>
<gene>
    <name evidence="1" type="ORF">BpHYR1_025312</name>
</gene>
<protein>
    <submittedName>
        <fullName evidence="1">Uncharacterized protein</fullName>
    </submittedName>
</protein>
<dbReference type="AlphaFoldDB" id="A0A3M7S2R0"/>
<reference evidence="1 2" key="1">
    <citation type="journal article" date="2018" name="Sci. Rep.">
        <title>Genomic signatures of local adaptation to the degree of environmental predictability in rotifers.</title>
        <authorList>
            <person name="Franch-Gras L."/>
            <person name="Hahn C."/>
            <person name="Garcia-Roger E.M."/>
            <person name="Carmona M.J."/>
            <person name="Serra M."/>
            <person name="Gomez A."/>
        </authorList>
    </citation>
    <scope>NUCLEOTIDE SEQUENCE [LARGE SCALE GENOMIC DNA]</scope>
    <source>
        <strain evidence="1">HYR1</strain>
    </source>
</reference>
<sequence>MIHRLTIVFFVTGNGLLECNRLDPNFVVNIFLIIFNGDNEAKIFKISFFLINIFFQKLNIRANIIFKSEIDFRFLGHLNRS</sequence>
<evidence type="ECO:0000313" key="2">
    <source>
        <dbReference type="Proteomes" id="UP000276133"/>
    </source>
</evidence>
<dbReference type="EMBL" id="REGN01002154">
    <property type="protein sequence ID" value="RNA29918.1"/>
    <property type="molecule type" value="Genomic_DNA"/>
</dbReference>
<organism evidence="1 2">
    <name type="scientific">Brachionus plicatilis</name>
    <name type="common">Marine rotifer</name>
    <name type="synonym">Brachionus muelleri</name>
    <dbReference type="NCBI Taxonomy" id="10195"/>
    <lineage>
        <taxon>Eukaryota</taxon>
        <taxon>Metazoa</taxon>
        <taxon>Spiralia</taxon>
        <taxon>Gnathifera</taxon>
        <taxon>Rotifera</taxon>
        <taxon>Eurotatoria</taxon>
        <taxon>Monogononta</taxon>
        <taxon>Pseudotrocha</taxon>
        <taxon>Ploima</taxon>
        <taxon>Brachionidae</taxon>
        <taxon>Brachionus</taxon>
    </lineage>
</organism>
<dbReference type="Proteomes" id="UP000276133">
    <property type="component" value="Unassembled WGS sequence"/>
</dbReference>
<proteinExistence type="predicted"/>
<comment type="caution">
    <text evidence="1">The sequence shown here is derived from an EMBL/GenBank/DDBJ whole genome shotgun (WGS) entry which is preliminary data.</text>
</comment>
<keyword evidence="2" id="KW-1185">Reference proteome</keyword>
<accession>A0A3M7S2R0</accession>